<name>A0A916WVX7_9SPHN</name>
<evidence type="ECO:0000313" key="3">
    <source>
        <dbReference type="EMBL" id="GGB38299.1"/>
    </source>
</evidence>
<protein>
    <recommendedName>
        <fullName evidence="2">Ice-binding protein C-terminal domain-containing protein</fullName>
    </recommendedName>
</protein>
<comment type="caution">
    <text evidence="3">The sequence shown here is derived from an EMBL/GenBank/DDBJ whole genome shotgun (WGS) entry which is preliminary data.</text>
</comment>
<dbReference type="AlphaFoldDB" id="A0A916WVX7"/>
<accession>A0A916WVX7</accession>
<dbReference type="Pfam" id="PF07589">
    <property type="entry name" value="PEP-CTERM"/>
    <property type="match status" value="1"/>
</dbReference>
<feature type="domain" description="Ice-binding protein C-terminal" evidence="2">
    <location>
        <begin position="267"/>
        <end position="292"/>
    </location>
</feature>
<keyword evidence="1" id="KW-0732">Signal</keyword>
<dbReference type="InterPro" id="IPR013424">
    <property type="entry name" value="Ice-binding_C"/>
</dbReference>
<evidence type="ECO:0000256" key="1">
    <source>
        <dbReference type="SAM" id="SignalP"/>
    </source>
</evidence>
<reference evidence="3" key="1">
    <citation type="journal article" date="2014" name="Int. J. Syst. Evol. Microbiol.">
        <title>Complete genome sequence of Corynebacterium casei LMG S-19264T (=DSM 44701T), isolated from a smear-ripened cheese.</title>
        <authorList>
            <consortium name="US DOE Joint Genome Institute (JGI-PGF)"/>
            <person name="Walter F."/>
            <person name="Albersmeier A."/>
            <person name="Kalinowski J."/>
            <person name="Ruckert C."/>
        </authorList>
    </citation>
    <scope>NUCLEOTIDE SEQUENCE</scope>
    <source>
        <strain evidence="3">CGMCC 1.15330</strain>
    </source>
</reference>
<keyword evidence="4" id="KW-1185">Reference proteome</keyword>
<feature type="signal peptide" evidence="1">
    <location>
        <begin position="1"/>
        <end position="16"/>
    </location>
</feature>
<feature type="chain" id="PRO_5037793994" description="Ice-binding protein C-terminal domain-containing protein" evidence="1">
    <location>
        <begin position="17"/>
        <end position="300"/>
    </location>
</feature>
<gene>
    <name evidence="3" type="ORF">GCM10011380_29630</name>
</gene>
<evidence type="ECO:0000313" key="4">
    <source>
        <dbReference type="Proteomes" id="UP000623067"/>
    </source>
</evidence>
<dbReference type="NCBIfam" id="TIGR02595">
    <property type="entry name" value="PEP_CTERM"/>
    <property type="match status" value="1"/>
</dbReference>
<dbReference type="EMBL" id="BMIH01000004">
    <property type="protein sequence ID" value="GGB38299.1"/>
    <property type="molecule type" value="Genomic_DNA"/>
</dbReference>
<sequence length="300" mass="30393">MLVAALVAALPTCAFAATTENTSLQNINGVYGAGVASTETDATGTRTTVVGPAGGANRASGTLTTGQWYQANVGGGGTVGITTDFARSGNGSAFFSTTSGDSKADLQYYMSAPVALSSLSSISYDFYRSSASTVSSGLAPVMRMDIAKNGSFAGSLVFENIYQQQQAAPVDAWTTLTGDLNSGIFWATNAALGPTFASANGGQKTLSQWIADNGGADLTVYGISIGVGSGFNNGSTNAGTFRGGIDNVNLSFAGGQTISTNFEVATAVPEPATWGMMLVGFGMIAATARYRRKSIAASVA</sequence>
<reference evidence="3" key="2">
    <citation type="submission" date="2020-09" db="EMBL/GenBank/DDBJ databases">
        <authorList>
            <person name="Sun Q."/>
            <person name="Zhou Y."/>
        </authorList>
    </citation>
    <scope>NUCLEOTIDE SEQUENCE</scope>
    <source>
        <strain evidence="3">CGMCC 1.15330</strain>
    </source>
</reference>
<dbReference type="Gene3D" id="2.60.120.260">
    <property type="entry name" value="Galactose-binding domain-like"/>
    <property type="match status" value="1"/>
</dbReference>
<organism evidence="3 4">
    <name type="scientific">Sphingomonas metalli</name>
    <dbReference type="NCBI Taxonomy" id="1779358"/>
    <lineage>
        <taxon>Bacteria</taxon>
        <taxon>Pseudomonadati</taxon>
        <taxon>Pseudomonadota</taxon>
        <taxon>Alphaproteobacteria</taxon>
        <taxon>Sphingomonadales</taxon>
        <taxon>Sphingomonadaceae</taxon>
        <taxon>Sphingomonas</taxon>
    </lineage>
</organism>
<evidence type="ECO:0000259" key="2">
    <source>
        <dbReference type="Pfam" id="PF07589"/>
    </source>
</evidence>
<dbReference type="Proteomes" id="UP000623067">
    <property type="component" value="Unassembled WGS sequence"/>
</dbReference>
<dbReference type="NCBIfam" id="NF035944">
    <property type="entry name" value="PEPxxWA-CTERM"/>
    <property type="match status" value="1"/>
</dbReference>
<proteinExistence type="predicted"/>